<dbReference type="AlphaFoldDB" id="A0AAV2RZA2"/>
<evidence type="ECO:0000259" key="2">
    <source>
        <dbReference type="Pfam" id="PF08385"/>
    </source>
</evidence>
<dbReference type="GO" id="GO:0045505">
    <property type="term" value="F:dynein intermediate chain binding"/>
    <property type="evidence" value="ECO:0007669"/>
    <property type="project" value="InterPro"/>
</dbReference>
<organism evidence="3 4">
    <name type="scientific">Meganyctiphanes norvegica</name>
    <name type="common">Northern krill</name>
    <name type="synonym">Thysanopoda norvegica</name>
    <dbReference type="NCBI Taxonomy" id="48144"/>
    <lineage>
        <taxon>Eukaryota</taxon>
        <taxon>Metazoa</taxon>
        <taxon>Ecdysozoa</taxon>
        <taxon>Arthropoda</taxon>
        <taxon>Crustacea</taxon>
        <taxon>Multicrustacea</taxon>
        <taxon>Malacostraca</taxon>
        <taxon>Eumalacostraca</taxon>
        <taxon>Eucarida</taxon>
        <taxon>Euphausiacea</taxon>
        <taxon>Euphausiidae</taxon>
        <taxon>Meganyctiphanes</taxon>
    </lineage>
</organism>
<reference evidence="3 4" key="1">
    <citation type="submission" date="2024-05" db="EMBL/GenBank/DDBJ databases">
        <authorList>
            <person name="Wallberg A."/>
        </authorList>
    </citation>
    <scope>NUCLEOTIDE SEQUENCE [LARGE SCALE GENOMIC DNA]</scope>
</reference>
<dbReference type="Pfam" id="PF08385">
    <property type="entry name" value="DHC_N1"/>
    <property type="match status" value="1"/>
</dbReference>
<keyword evidence="4" id="KW-1185">Reference proteome</keyword>
<accession>A0AAV2RZA2</accession>
<name>A0AAV2RZA2_MEGNR</name>
<dbReference type="Proteomes" id="UP001497623">
    <property type="component" value="Unassembled WGS sequence"/>
</dbReference>
<dbReference type="GO" id="GO:0005858">
    <property type="term" value="C:axonemal dynein complex"/>
    <property type="evidence" value="ECO:0007669"/>
    <property type="project" value="TreeGrafter"/>
</dbReference>
<proteinExistence type="predicted"/>
<dbReference type="InterPro" id="IPR013594">
    <property type="entry name" value="Dynein_heavy_tail"/>
</dbReference>
<comment type="caution">
    <text evidence="3">The sequence shown here is derived from an EMBL/GenBank/DDBJ whole genome shotgun (WGS) entry which is preliminary data.</text>
</comment>
<gene>
    <name evidence="3" type="ORF">MNOR_LOCUS31266</name>
</gene>
<feature type="coiled-coil region" evidence="1">
    <location>
        <begin position="111"/>
        <end position="178"/>
    </location>
</feature>
<feature type="non-terminal residue" evidence="3">
    <location>
        <position position="219"/>
    </location>
</feature>
<evidence type="ECO:0000313" key="3">
    <source>
        <dbReference type="EMBL" id="CAL4154033.1"/>
    </source>
</evidence>
<dbReference type="InterPro" id="IPR026983">
    <property type="entry name" value="DHC"/>
</dbReference>
<dbReference type="EMBL" id="CAXKWB010039970">
    <property type="protein sequence ID" value="CAL4154033.1"/>
    <property type="molecule type" value="Genomic_DNA"/>
</dbReference>
<protein>
    <recommendedName>
        <fullName evidence="2">Dynein heavy chain tail domain-containing protein</fullName>
    </recommendedName>
</protein>
<evidence type="ECO:0000256" key="1">
    <source>
        <dbReference type="SAM" id="Coils"/>
    </source>
</evidence>
<dbReference type="GO" id="GO:0051959">
    <property type="term" value="F:dynein light intermediate chain binding"/>
    <property type="evidence" value="ECO:0007669"/>
    <property type="project" value="InterPro"/>
</dbReference>
<dbReference type="PANTHER" id="PTHR46532">
    <property type="entry name" value="MALE FERTILITY FACTOR KL5"/>
    <property type="match status" value="1"/>
</dbReference>
<sequence length="219" mass="25535">LSQPLTKRRGDGTIGVNFSTSLLEGLQELKYTWVIGDQVDTKDSQLTSCQSTFGQYITNLQTMVDGYNYIFFHTTAIEQKLIEEEMNEINKHIQHGEDNLTWKSDGIWSYIETLSNLVNDLEQRVRRVQKNLCDMDDLLLTWVQQPIYERKEGKKDTLLNLEDRNERLKKVYSTINSDGEKIKCMVNENKTLLRINEVTQDWLAYLEYLDSLIINGLVD</sequence>
<feature type="non-terminal residue" evidence="3">
    <location>
        <position position="1"/>
    </location>
</feature>
<dbReference type="PANTHER" id="PTHR46532:SF11">
    <property type="entry name" value="DYNEIN AXONEMAL HEAVY CHAIN 12"/>
    <property type="match status" value="1"/>
</dbReference>
<feature type="domain" description="Dynein heavy chain tail" evidence="2">
    <location>
        <begin position="2"/>
        <end position="110"/>
    </location>
</feature>
<dbReference type="GO" id="GO:0007018">
    <property type="term" value="P:microtubule-based movement"/>
    <property type="evidence" value="ECO:0007669"/>
    <property type="project" value="InterPro"/>
</dbReference>
<evidence type="ECO:0000313" key="4">
    <source>
        <dbReference type="Proteomes" id="UP001497623"/>
    </source>
</evidence>
<keyword evidence="1" id="KW-0175">Coiled coil</keyword>